<sequence length="447" mass="48886">MRTLTLSDKELAARIRLACEERGWGPSQLARRLGILEGRGPKGLDRKSAWRWMEAQRRPEYWLPYIDRLLELGLDQVGVAESDHPGPQPADTVGSLIQLGVRDVQRRSFLAATSGYALSALALPDLDAITRRVRSAPAGAVRVGKGEVAAVKQMVQALGDAAAELGGGHARHLAVRYLTDDVAPWLNGKYTEAIGRELFAATSQLVHLAGWMAQDEGNDPEHQGRAQQYYAHAYRLAAEARDPELAATALRGLAVQTMDLGPKHRAVALRLSEKCVEYTKDITDPRVVAYYEITLADAAALDGDRRLATRSLTTSQTAIERATGGPGESWASHFSHGRWAYTAGMIHAKMGDLDGAEEHLRQALEIHGLDRRRSRASVLGHLGEIHLRQGDLDGALATWTEFLDCAEGVRSVKVLDAAQNMQVRLDRYKGVAEAEQLRQRAAHLTGG</sequence>
<evidence type="ECO:0000313" key="1">
    <source>
        <dbReference type="EMBL" id="GHF51466.1"/>
    </source>
</evidence>
<dbReference type="AlphaFoldDB" id="A0A919B5I4"/>
<dbReference type="Pfam" id="PF13424">
    <property type="entry name" value="TPR_12"/>
    <property type="match status" value="1"/>
</dbReference>
<gene>
    <name evidence="1" type="ORF">GCM10010218_36280</name>
</gene>
<reference evidence="1" key="2">
    <citation type="submission" date="2020-09" db="EMBL/GenBank/DDBJ databases">
        <authorList>
            <person name="Sun Q."/>
            <person name="Ohkuma M."/>
        </authorList>
    </citation>
    <scope>NUCLEOTIDE SEQUENCE</scope>
    <source>
        <strain evidence="1">JCM 4059</strain>
    </source>
</reference>
<reference evidence="1" key="1">
    <citation type="journal article" date="2014" name="Int. J. Syst. Evol. Microbiol.">
        <title>Complete genome sequence of Corynebacterium casei LMG S-19264T (=DSM 44701T), isolated from a smear-ripened cheese.</title>
        <authorList>
            <consortium name="US DOE Joint Genome Institute (JGI-PGF)"/>
            <person name="Walter F."/>
            <person name="Albersmeier A."/>
            <person name="Kalinowski J."/>
            <person name="Ruckert C."/>
        </authorList>
    </citation>
    <scope>NUCLEOTIDE SEQUENCE</scope>
    <source>
        <strain evidence="1">JCM 4059</strain>
    </source>
</reference>
<name>A0A919B5I4_9ACTN</name>
<dbReference type="Gene3D" id="1.25.40.10">
    <property type="entry name" value="Tetratricopeptide repeat domain"/>
    <property type="match status" value="1"/>
</dbReference>
<comment type="caution">
    <text evidence="1">The sequence shown here is derived from an EMBL/GenBank/DDBJ whole genome shotgun (WGS) entry which is preliminary data.</text>
</comment>
<evidence type="ECO:0008006" key="3">
    <source>
        <dbReference type="Google" id="ProtNLM"/>
    </source>
</evidence>
<proteinExistence type="predicted"/>
<dbReference type="Proteomes" id="UP000638313">
    <property type="component" value="Unassembled WGS sequence"/>
</dbReference>
<protein>
    <recommendedName>
        <fullName evidence="3">Tetratricopeptide repeat protein</fullName>
    </recommendedName>
</protein>
<dbReference type="EMBL" id="BNBD01000006">
    <property type="protein sequence ID" value="GHF51466.1"/>
    <property type="molecule type" value="Genomic_DNA"/>
</dbReference>
<accession>A0A919B5I4</accession>
<keyword evidence="2" id="KW-1185">Reference proteome</keyword>
<dbReference type="InterPro" id="IPR019734">
    <property type="entry name" value="TPR_rpt"/>
</dbReference>
<dbReference type="SUPFAM" id="SSF48452">
    <property type="entry name" value="TPR-like"/>
    <property type="match status" value="1"/>
</dbReference>
<dbReference type="InterPro" id="IPR011990">
    <property type="entry name" value="TPR-like_helical_dom_sf"/>
</dbReference>
<organism evidence="1 2">
    <name type="scientific">Streptomyces mashuensis</name>
    <dbReference type="NCBI Taxonomy" id="33904"/>
    <lineage>
        <taxon>Bacteria</taxon>
        <taxon>Bacillati</taxon>
        <taxon>Actinomycetota</taxon>
        <taxon>Actinomycetes</taxon>
        <taxon>Kitasatosporales</taxon>
        <taxon>Streptomycetaceae</taxon>
        <taxon>Streptomyces</taxon>
    </lineage>
</organism>
<dbReference type="SMART" id="SM00028">
    <property type="entry name" value="TPR"/>
    <property type="match status" value="2"/>
</dbReference>
<evidence type="ECO:0000313" key="2">
    <source>
        <dbReference type="Proteomes" id="UP000638313"/>
    </source>
</evidence>